<keyword evidence="4" id="KW-1185">Reference proteome</keyword>
<name>A0A917K0F7_9PSEU</name>
<evidence type="ECO:0000313" key="1">
    <source>
        <dbReference type="EMBL" id="GAA0522097.1"/>
    </source>
</evidence>
<reference evidence="4" key="3">
    <citation type="journal article" date="2019" name="Int. J. Syst. Evol. Microbiol.">
        <title>The Global Catalogue of Microorganisms (GCM) 10K type strain sequencing project: providing services to taxonomists for standard genome sequencing and annotation.</title>
        <authorList>
            <consortium name="The Broad Institute Genomics Platform"/>
            <consortium name="The Broad Institute Genome Sequencing Center for Infectious Disease"/>
            <person name="Wu L."/>
            <person name="Ma J."/>
        </authorList>
    </citation>
    <scope>NUCLEOTIDE SEQUENCE [LARGE SCALE GENOMIC DNA]</scope>
    <source>
        <strain evidence="4">JCM 10664</strain>
    </source>
</reference>
<gene>
    <name evidence="1" type="ORF">GCM10009545_25250</name>
    <name evidence="2" type="ORF">GCM10011581_34700</name>
</gene>
<reference evidence="1" key="1">
    <citation type="journal article" date="2014" name="Int. J. Syst. Evol. Microbiol.">
        <title>Complete genome of a new Firmicutes species belonging to the dominant human colonic microbiota ('Ruminococcus bicirculans') reveals two chromosomes and a selective capacity to utilize plant glucans.</title>
        <authorList>
            <consortium name="NISC Comparative Sequencing Program"/>
            <person name="Wegmann U."/>
            <person name="Louis P."/>
            <person name="Goesmann A."/>
            <person name="Henrissat B."/>
            <person name="Duncan S.H."/>
            <person name="Flint H.J."/>
        </authorList>
    </citation>
    <scope>NUCLEOTIDE SEQUENCE</scope>
    <source>
        <strain evidence="1">JCM 10664</strain>
    </source>
</reference>
<protein>
    <recommendedName>
        <fullName evidence="5">Pentapeptide repeat protein</fullName>
    </recommendedName>
</protein>
<dbReference type="RefSeq" id="WP_188988946.1">
    <property type="nucleotide sequence ID" value="NZ_BAAAHC010000009.1"/>
</dbReference>
<accession>A0A917K0F7</accession>
<dbReference type="EMBL" id="BMMT01000012">
    <property type="protein sequence ID" value="GGI94647.1"/>
    <property type="molecule type" value="Genomic_DNA"/>
</dbReference>
<reference evidence="2" key="4">
    <citation type="submission" date="2020-09" db="EMBL/GenBank/DDBJ databases">
        <authorList>
            <person name="Sun Q."/>
            <person name="Zhou Y."/>
        </authorList>
    </citation>
    <scope>NUCLEOTIDE SEQUENCE</scope>
    <source>
        <strain evidence="2">CGMCC 4.7206</strain>
    </source>
</reference>
<comment type="caution">
    <text evidence="2">The sequence shown here is derived from an EMBL/GenBank/DDBJ whole genome shotgun (WGS) entry which is preliminary data.</text>
</comment>
<reference evidence="2 3" key="2">
    <citation type="journal article" date="2014" name="Int. J. Syst. Evol. Microbiol.">
        <title>Complete genome sequence of Corynebacterium casei LMG S-19264T (=DSM 44701T), isolated from a smear-ripened cheese.</title>
        <authorList>
            <consortium name="US DOE Joint Genome Institute (JGI-PGF)"/>
            <person name="Walter F."/>
            <person name="Albersmeier A."/>
            <person name="Kalinowski J."/>
            <person name="Ruckert C."/>
        </authorList>
    </citation>
    <scope>NUCLEOTIDE SEQUENCE [LARGE SCALE GENOMIC DNA]</scope>
    <source>
        <strain evidence="2 3">CGMCC 4.7206</strain>
    </source>
</reference>
<proteinExistence type="predicted"/>
<organism evidence="2 3">
    <name type="scientific">Saccharopolyspora thermophila</name>
    <dbReference type="NCBI Taxonomy" id="89367"/>
    <lineage>
        <taxon>Bacteria</taxon>
        <taxon>Bacillati</taxon>
        <taxon>Actinomycetota</taxon>
        <taxon>Actinomycetes</taxon>
        <taxon>Pseudonocardiales</taxon>
        <taxon>Pseudonocardiaceae</taxon>
        <taxon>Saccharopolyspora</taxon>
    </lineage>
</organism>
<dbReference type="AlphaFoldDB" id="A0A917K0F7"/>
<evidence type="ECO:0000313" key="3">
    <source>
        <dbReference type="Proteomes" id="UP000597989"/>
    </source>
</evidence>
<reference evidence="1" key="5">
    <citation type="submission" date="2023-12" db="EMBL/GenBank/DDBJ databases">
        <authorList>
            <person name="Sun Q."/>
            <person name="Inoue M."/>
        </authorList>
    </citation>
    <scope>NUCLEOTIDE SEQUENCE</scope>
    <source>
        <strain evidence="1">JCM 10664</strain>
    </source>
</reference>
<evidence type="ECO:0000313" key="2">
    <source>
        <dbReference type="EMBL" id="GGI94647.1"/>
    </source>
</evidence>
<dbReference type="EMBL" id="BAAAHC010000009">
    <property type="protein sequence ID" value="GAA0522097.1"/>
    <property type="molecule type" value="Genomic_DNA"/>
</dbReference>
<dbReference type="SUPFAM" id="SSF141571">
    <property type="entry name" value="Pentapeptide repeat-like"/>
    <property type="match status" value="1"/>
</dbReference>
<evidence type="ECO:0008006" key="5">
    <source>
        <dbReference type="Google" id="ProtNLM"/>
    </source>
</evidence>
<dbReference type="Proteomes" id="UP001500220">
    <property type="component" value="Unassembled WGS sequence"/>
</dbReference>
<sequence>MRSVDLSGTKFSPLEFSDVRFEDVELSNAPWHGVRARRTEIVRSRTVGFRLSLASANDVHVDGCRLDYASIHVESVKGAPVFHSCTFREATISGGLSNVVFSDCSLDGVEFEATKAAGCDLTTSRIAGARGLLGPRGARIAAEQAASAAIIIATEAGLRVRAPHLFPRIAIVPTRESE</sequence>
<dbReference type="Gene3D" id="2.160.20.80">
    <property type="entry name" value="E3 ubiquitin-protein ligase SopA"/>
    <property type="match status" value="1"/>
</dbReference>
<evidence type="ECO:0000313" key="4">
    <source>
        <dbReference type="Proteomes" id="UP001500220"/>
    </source>
</evidence>
<dbReference type="Proteomes" id="UP000597989">
    <property type="component" value="Unassembled WGS sequence"/>
</dbReference>